<dbReference type="InterPro" id="IPR000262">
    <property type="entry name" value="FMN-dep_DH"/>
</dbReference>
<evidence type="ECO:0000256" key="6">
    <source>
        <dbReference type="ARBA" id="ARBA00083297"/>
    </source>
</evidence>
<dbReference type="GO" id="GO:0016491">
    <property type="term" value="F:oxidoreductase activity"/>
    <property type="evidence" value="ECO:0007669"/>
    <property type="project" value="UniProtKB-KW"/>
</dbReference>
<feature type="domain" description="FMN hydroxy acid dehydrogenase" evidence="9">
    <location>
        <begin position="7"/>
        <end position="369"/>
    </location>
</feature>
<feature type="binding site" evidence="8">
    <location>
        <position position="262"/>
    </location>
    <ligand>
        <name>FMN</name>
        <dbReference type="ChEBI" id="CHEBI:58210"/>
    </ligand>
</feature>
<accession>A0A9P6IJ26</accession>
<feature type="active site" description="Proton acceptor" evidence="7">
    <location>
        <position position="264"/>
    </location>
</feature>
<evidence type="ECO:0000256" key="2">
    <source>
        <dbReference type="ARBA" id="ARBA00004685"/>
    </source>
</evidence>
<dbReference type="CDD" id="cd02809">
    <property type="entry name" value="alpha_hydroxyacid_oxid_FMN"/>
    <property type="match status" value="1"/>
</dbReference>
<evidence type="ECO:0000256" key="7">
    <source>
        <dbReference type="PIRSR" id="PIRSR000138-1"/>
    </source>
</evidence>
<dbReference type="PIRSF" id="PIRSF000138">
    <property type="entry name" value="Al-hdrx_acd_dh"/>
    <property type="match status" value="1"/>
</dbReference>
<evidence type="ECO:0000259" key="9">
    <source>
        <dbReference type="PROSITE" id="PS51349"/>
    </source>
</evidence>
<keyword evidence="11" id="KW-1185">Reference proteome</keyword>
<gene>
    <name evidence="10" type="ORF">CkaCkLH20_01912</name>
</gene>
<evidence type="ECO:0000256" key="8">
    <source>
        <dbReference type="PIRSR" id="PIRSR000138-2"/>
    </source>
</evidence>
<dbReference type="GeneID" id="62157705"/>
<dbReference type="RefSeq" id="XP_038750331.1">
    <property type="nucleotide sequence ID" value="XM_038884631.1"/>
</dbReference>
<proteinExistence type="inferred from homology"/>
<feature type="binding site" evidence="8">
    <location>
        <position position="33"/>
    </location>
    <ligand>
        <name>glyoxylate</name>
        <dbReference type="ChEBI" id="CHEBI:36655"/>
    </ligand>
</feature>
<evidence type="ECO:0000313" key="11">
    <source>
        <dbReference type="Proteomes" id="UP000781932"/>
    </source>
</evidence>
<evidence type="ECO:0000313" key="10">
    <source>
        <dbReference type="EMBL" id="KAF9880870.1"/>
    </source>
</evidence>
<keyword evidence="3" id="KW-0560">Oxidoreductase</keyword>
<evidence type="ECO:0000256" key="4">
    <source>
        <dbReference type="ARBA" id="ARBA00024042"/>
    </source>
</evidence>
<organism evidence="10 11">
    <name type="scientific">Colletotrichum karsti</name>
    <dbReference type="NCBI Taxonomy" id="1095194"/>
    <lineage>
        <taxon>Eukaryota</taxon>
        <taxon>Fungi</taxon>
        <taxon>Dikarya</taxon>
        <taxon>Ascomycota</taxon>
        <taxon>Pezizomycotina</taxon>
        <taxon>Sordariomycetes</taxon>
        <taxon>Hypocreomycetidae</taxon>
        <taxon>Glomerellales</taxon>
        <taxon>Glomerellaceae</taxon>
        <taxon>Colletotrichum</taxon>
        <taxon>Colletotrichum boninense species complex</taxon>
    </lineage>
</organism>
<dbReference type="InterPro" id="IPR013785">
    <property type="entry name" value="Aldolase_TIM"/>
</dbReference>
<dbReference type="AlphaFoldDB" id="A0A9P6IJ26"/>
<feature type="binding site" evidence="8">
    <location>
        <position position="267"/>
    </location>
    <ligand>
        <name>glyoxylate</name>
        <dbReference type="ChEBI" id="CHEBI:36655"/>
    </ligand>
</feature>
<keyword evidence="8" id="KW-0285">Flavoprotein</keyword>
<name>A0A9P6IJ26_9PEZI</name>
<dbReference type="InterPro" id="IPR008259">
    <property type="entry name" value="FMN_hydac_DH_AS"/>
</dbReference>
<dbReference type="PROSITE" id="PS00557">
    <property type="entry name" value="FMN_HYDROXY_ACID_DH_1"/>
    <property type="match status" value="1"/>
</dbReference>
<feature type="binding site" evidence="8">
    <location>
        <begin position="295"/>
        <end position="299"/>
    </location>
    <ligand>
        <name>FMN</name>
        <dbReference type="ChEBI" id="CHEBI:58210"/>
    </ligand>
</feature>
<dbReference type="Pfam" id="PF01070">
    <property type="entry name" value="FMN_dh"/>
    <property type="match status" value="1"/>
</dbReference>
<dbReference type="InterPro" id="IPR037396">
    <property type="entry name" value="FMN_HAD"/>
</dbReference>
<comment type="similarity">
    <text evidence="4">Belongs to the FMN-dependent alpha-hydroxy acid dehydrogenase family.</text>
</comment>
<feature type="binding site" evidence="8">
    <location>
        <position position="115"/>
    </location>
    <ligand>
        <name>FMN</name>
        <dbReference type="ChEBI" id="CHEBI:58210"/>
    </ligand>
</feature>
<dbReference type="PANTHER" id="PTHR10578:SF149">
    <property type="entry name" value="2-HYDROXYACID OXIDASE 2"/>
    <property type="match status" value="1"/>
</dbReference>
<dbReference type="GO" id="GO:0010181">
    <property type="term" value="F:FMN binding"/>
    <property type="evidence" value="ECO:0007669"/>
    <property type="project" value="InterPro"/>
</dbReference>
<evidence type="ECO:0000256" key="1">
    <source>
        <dbReference type="ARBA" id="ARBA00001917"/>
    </source>
</evidence>
<feature type="binding site" evidence="8">
    <location>
        <begin position="86"/>
        <end position="88"/>
    </location>
    <ligand>
        <name>FMN</name>
        <dbReference type="ChEBI" id="CHEBI:58210"/>
    </ligand>
</feature>
<dbReference type="PANTHER" id="PTHR10578">
    <property type="entry name" value="S -2-HYDROXY-ACID OXIDASE-RELATED"/>
    <property type="match status" value="1"/>
</dbReference>
<comment type="pathway">
    <text evidence="2">Mycotoxin biosynthesis.</text>
</comment>
<dbReference type="Gene3D" id="3.20.20.70">
    <property type="entry name" value="Aldolase class I"/>
    <property type="match status" value="1"/>
</dbReference>
<dbReference type="FunFam" id="3.20.20.70:FF:000056">
    <property type="entry name" value="hydroxyacid oxidase 2"/>
    <property type="match status" value="1"/>
</dbReference>
<feature type="binding site" evidence="8">
    <location>
        <begin position="318"/>
        <end position="319"/>
    </location>
    <ligand>
        <name>FMN</name>
        <dbReference type="ChEBI" id="CHEBI:58210"/>
    </ligand>
</feature>
<feature type="binding site" evidence="8">
    <location>
        <position position="137"/>
    </location>
    <ligand>
        <name>FMN</name>
        <dbReference type="ChEBI" id="CHEBI:58210"/>
    </ligand>
</feature>
<sequence length="376" mass="41243">MANRGATWDPKVHTIRDLMELGSKKLPKMYRDYYNEGAMDLVTLQDNEEAYNRYKILPRILVNVDNIDLSTTIFGAKVSFPLGFSPAAMHKLAHPDGEIATSRAAAKMNICMALSSYATESLENVAAQGLGNPYVMQLCVLRDRQTTIQMLQRAEAAGYKAIFLSVDTPLLGRRLNEYRNNFTLPDGVEWPNLLSDGKSELSGEIRDGKAVSKHDFDPSLDWDSAIPWLKQHTKLQIWLKGVYNPDDVAMAIRFGIDGIVISNHGGRQLDGVPATLDALRICAPVAAGKIPIAVDGGIRRGTDIFKALALGASHCFVGRIPIWGLAYNGQEGCELALKILMYELKIAMALAGTRTVDEISRGHVAYLNANGVLAKL</sequence>
<dbReference type="InterPro" id="IPR012133">
    <property type="entry name" value="Alpha-hydoxy_acid_DH_FMN"/>
</dbReference>
<feature type="binding site" evidence="8">
    <location>
        <position position="240"/>
    </location>
    <ligand>
        <name>FMN</name>
        <dbReference type="ChEBI" id="CHEBI:58210"/>
    </ligand>
</feature>
<dbReference type="OrthoDB" id="1925334at2759"/>
<reference evidence="10" key="2">
    <citation type="submission" date="2020-11" db="EMBL/GenBank/DDBJ databases">
        <title>Whole genome sequencing of Colletotrichum sp.</title>
        <authorList>
            <person name="Li H."/>
        </authorList>
    </citation>
    <scope>NUCLEOTIDE SEQUENCE</scope>
    <source>
        <strain evidence="10">CkLH20</strain>
    </source>
</reference>
<dbReference type="PROSITE" id="PS51349">
    <property type="entry name" value="FMN_HYDROXY_ACID_DH_2"/>
    <property type="match status" value="1"/>
</dbReference>
<evidence type="ECO:0000256" key="3">
    <source>
        <dbReference type="ARBA" id="ARBA00023002"/>
    </source>
</evidence>
<reference evidence="10" key="1">
    <citation type="submission" date="2020-03" db="EMBL/GenBank/DDBJ databases">
        <authorList>
            <person name="He L."/>
        </authorList>
    </citation>
    <scope>NUCLEOTIDE SEQUENCE</scope>
    <source>
        <strain evidence="10">CkLH20</strain>
    </source>
</reference>
<dbReference type="SUPFAM" id="SSF51395">
    <property type="entry name" value="FMN-linked oxidoreductases"/>
    <property type="match status" value="1"/>
</dbReference>
<comment type="caution">
    <text evidence="10">The sequence shown here is derived from an EMBL/GenBank/DDBJ whole genome shotgun (WGS) entry which is preliminary data.</text>
</comment>
<feature type="binding site" evidence="8">
    <location>
        <position position="174"/>
    </location>
    <ligand>
        <name>glyoxylate</name>
        <dbReference type="ChEBI" id="CHEBI:36655"/>
    </ligand>
</feature>
<comment type="cofactor">
    <cofactor evidence="1">
        <name>FMN</name>
        <dbReference type="ChEBI" id="CHEBI:58210"/>
    </cofactor>
</comment>
<dbReference type="GO" id="GO:0005737">
    <property type="term" value="C:cytoplasm"/>
    <property type="evidence" value="ECO:0007669"/>
    <property type="project" value="UniProtKB-ARBA"/>
</dbReference>
<evidence type="ECO:0000256" key="5">
    <source>
        <dbReference type="ARBA" id="ARBA00073420"/>
    </source>
</evidence>
<protein>
    <recommendedName>
        <fullName evidence="5">Oxidase FUB9</fullName>
    </recommendedName>
    <alternativeName>
        <fullName evidence="6">Fusaric acid biosynthesis protein 9</fullName>
    </alternativeName>
</protein>
<dbReference type="Proteomes" id="UP000781932">
    <property type="component" value="Unassembled WGS sequence"/>
</dbReference>
<feature type="binding site" evidence="8">
    <location>
        <position position="264"/>
    </location>
    <ligand>
        <name>glyoxylate</name>
        <dbReference type="ChEBI" id="CHEBI:36655"/>
    </ligand>
</feature>
<keyword evidence="8" id="KW-0288">FMN</keyword>
<dbReference type="EMBL" id="JAATWM020000004">
    <property type="protein sequence ID" value="KAF9880870.1"/>
    <property type="molecule type" value="Genomic_DNA"/>
</dbReference>